<evidence type="ECO:0000313" key="1">
    <source>
        <dbReference type="EMBL" id="EPF14976.1"/>
    </source>
</evidence>
<sequence length="44" mass="5041">MANMPITPGIIIFQKTTKDAVKRGLVFHQKNVRQVSQIDVQNKF</sequence>
<protein>
    <submittedName>
        <fullName evidence="1">Uncharacterized protein</fullName>
    </submittedName>
</protein>
<name>S3IQX5_9ENTR</name>
<accession>S3IQX5</accession>
<proteinExistence type="predicted"/>
<dbReference type="AlphaFoldDB" id="S3IQX5"/>
<comment type="caution">
    <text evidence="1">The sequence shown here is derived from an EMBL/GenBank/DDBJ whole genome shotgun (WGS) entry which is preliminary data.</text>
</comment>
<reference evidence="1 2" key="1">
    <citation type="submission" date="2013-04" db="EMBL/GenBank/DDBJ databases">
        <authorList>
            <person name="Weinstock G."/>
            <person name="Sodergren E."/>
            <person name="Lobos E.A."/>
            <person name="Fulton L."/>
            <person name="Fulton R."/>
            <person name="Courtney L."/>
            <person name="Fronick C."/>
            <person name="O'Laughlin M."/>
            <person name="Godfrey J."/>
            <person name="Wilson R.M."/>
            <person name="Miner T."/>
            <person name="Farmer C."/>
            <person name="Delehaunty K."/>
            <person name="Cordes M."/>
            <person name="Minx P."/>
            <person name="Tomlinson C."/>
            <person name="Chen J."/>
            <person name="Wollam A."/>
            <person name="Pepin K.H."/>
            <person name="Palsikar V.B."/>
            <person name="Zhang X."/>
            <person name="Suruliraj S."/>
            <person name="Perna N.T."/>
            <person name="Plunkett G."/>
            <person name="Warren W."/>
            <person name="Mitreva M."/>
            <person name="Mardis E.R."/>
            <person name="Wilson R.K."/>
        </authorList>
    </citation>
    <scope>NUCLEOTIDE SEQUENCE [LARGE SCALE GENOMIC DNA]</scope>
    <source>
        <strain evidence="1 2">DSM 4568</strain>
    </source>
</reference>
<evidence type="ECO:0000313" key="2">
    <source>
        <dbReference type="Proteomes" id="UP000014585"/>
    </source>
</evidence>
<dbReference type="HOGENOM" id="CLU_3214033_0_0_6"/>
<organism evidence="1 2">
    <name type="scientific">Cedecea davisae DSM 4568</name>
    <dbReference type="NCBI Taxonomy" id="566551"/>
    <lineage>
        <taxon>Bacteria</taxon>
        <taxon>Pseudomonadati</taxon>
        <taxon>Pseudomonadota</taxon>
        <taxon>Gammaproteobacteria</taxon>
        <taxon>Enterobacterales</taxon>
        <taxon>Enterobacteriaceae</taxon>
        <taxon>Cedecea</taxon>
    </lineage>
</organism>
<gene>
    <name evidence="1" type="ORF">HMPREF0201_03644</name>
</gene>
<dbReference type="EMBL" id="ATDT01000032">
    <property type="protein sequence ID" value="EPF14976.1"/>
    <property type="molecule type" value="Genomic_DNA"/>
</dbReference>
<dbReference type="Proteomes" id="UP000014585">
    <property type="component" value="Unassembled WGS sequence"/>
</dbReference>